<accession>A0AC34PYG4</accession>
<evidence type="ECO:0000313" key="1">
    <source>
        <dbReference type="Proteomes" id="UP000887576"/>
    </source>
</evidence>
<name>A0AC34PYG4_9BILA</name>
<dbReference type="WBParaSite" id="JU765_v2.g1121.t1">
    <property type="protein sequence ID" value="JU765_v2.g1121.t1"/>
    <property type="gene ID" value="JU765_v2.g1121"/>
</dbReference>
<organism evidence="1 2">
    <name type="scientific">Panagrolaimus sp. JU765</name>
    <dbReference type="NCBI Taxonomy" id="591449"/>
    <lineage>
        <taxon>Eukaryota</taxon>
        <taxon>Metazoa</taxon>
        <taxon>Ecdysozoa</taxon>
        <taxon>Nematoda</taxon>
        <taxon>Chromadorea</taxon>
        <taxon>Rhabditida</taxon>
        <taxon>Tylenchina</taxon>
        <taxon>Panagrolaimomorpha</taxon>
        <taxon>Panagrolaimoidea</taxon>
        <taxon>Panagrolaimidae</taxon>
        <taxon>Panagrolaimus</taxon>
    </lineage>
</organism>
<reference evidence="2" key="1">
    <citation type="submission" date="2022-11" db="UniProtKB">
        <authorList>
            <consortium name="WormBaseParasite"/>
        </authorList>
    </citation>
    <scope>IDENTIFICATION</scope>
</reference>
<proteinExistence type="predicted"/>
<protein>
    <submittedName>
        <fullName evidence="2">Uncharacterized protein</fullName>
    </submittedName>
</protein>
<sequence>MPNQQILLDQIEILNQEKFKLQEELEELKKKYKEVKEQNKEVKEQNKELREEYDELRRENPRVELKHLREEYEELRRQNARVRKAAERNNEHISRLVYQKQRMQDKKVQLSIEYYQASQTINKLMNPQ</sequence>
<evidence type="ECO:0000313" key="2">
    <source>
        <dbReference type="WBParaSite" id="JU765_v2.g1121.t1"/>
    </source>
</evidence>
<dbReference type="Proteomes" id="UP000887576">
    <property type="component" value="Unplaced"/>
</dbReference>